<evidence type="ECO:0000256" key="1">
    <source>
        <dbReference type="ARBA" id="ARBA00004071"/>
    </source>
</evidence>
<gene>
    <name evidence="10" type="ORF">OU798_03945</name>
</gene>
<dbReference type="InterPro" id="IPR016286">
    <property type="entry name" value="FUC_metazoa-typ"/>
</dbReference>
<evidence type="ECO:0000259" key="9">
    <source>
        <dbReference type="Pfam" id="PF16757"/>
    </source>
</evidence>
<dbReference type="InterPro" id="IPR031919">
    <property type="entry name" value="Fucosidase_C"/>
</dbReference>
<dbReference type="RefSeq" id="WP_343331815.1">
    <property type="nucleotide sequence ID" value="NZ_JAPOHD010000007.1"/>
</dbReference>
<comment type="similarity">
    <text evidence="2">Belongs to the glycosyl hydrolase 29 family.</text>
</comment>
<evidence type="ECO:0000256" key="2">
    <source>
        <dbReference type="ARBA" id="ARBA00007951"/>
    </source>
</evidence>
<name>A0A9X3F307_9BACT</name>
<feature type="domain" description="Glycoside hydrolase family 29 N-terminal" evidence="8">
    <location>
        <begin position="23"/>
        <end position="327"/>
    </location>
</feature>
<dbReference type="PANTHER" id="PTHR10030:SF37">
    <property type="entry name" value="ALPHA-L-FUCOSIDASE-RELATED"/>
    <property type="match status" value="1"/>
</dbReference>
<dbReference type="GO" id="GO:0004560">
    <property type="term" value="F:alpha-L-fucosidase activity"/>
    <property type="evidence" value="ECO:0007669"/>
    <property type="project" value="InterPro"/>
</dbReference>
<organism evidence="10 11">
    <name type="scientific">Draconibacterium aestuarii</name>
    <dbReference type="NCBI Taxonomy" id="2998507"/>
    <lineage>
        <taxon>Bacteria</taxon>
        <taxon>Pseudomonadati</taxon>
        <taxon>Bacteroidota</taxon>
        <taxon>Bacteroidia</taxon>
        <taxon>Marinilabiliales</taxon>
        <taxon>Prolixibacteraceae</taxon>
        <taxon>Draconibacterium</taxon>
    </lineage>
</organism>
<comment type="caution">
    <text evidence="10">The sequence shown here is derived from an EMBL/GenBank/DDBJ whole genome shotgun (WGS) entry which is preliminary data.</text>
</comment>
<dbReference type="EC" id="3.2.1.51" evidence="3"/>
<keyword evidence="4 7" id="KW-0732">Signal</keyword>
<sequence length="550" mass="62855">MRKRYIVLSLLLITNVLCAQIPNNNNNENLNLNKAERLEWFKNLGFGMFIHFSFDSQLGIVISHSMAGASDDYLNRFVNELPKTFNPKDFDAVEIATLAKLAGMKYIVLTTKHHSGFCMWDTETTNFNIMNTPYGKDLVAEYVQATRDAGLAVGFYFSPEDFNFLYEHGQQVRRVFPEPLPDAILKKYIELNELQNMELMAKYGEIDIIFYDGGEGPLLEKCKQVVWELQPNIVVTRGAIKTPEQSVLGVITTDPWEANLTMGTQWAYKPTNEEYKSGTRLLEILIETRAKGGNQLLNIGPKPNGEIPIEQENRLREIAAWNFINGECIEKVSPWILPNEENIWFTSKPEEKTVYAILTKITEWPRGERRVFVLKSVQANENTQVSVLGHGGKLVEYNPNIDATTYFEQKEDGLHISCVRAQRIYNNHKWPNPIVLKITNAMPALEPPVIATQTAEINAQRGYERLVFNGEVISTGDASKVKVGFQFREYAGFVEELYSDKWQKTEVIDSQAGEYKLLAPVKKEGKTYQYRAFVDHPKLRVYGDTFKITF</sequence>
<dbReference type="GO" id="GO:0016139">
    <property type="term" value="P:glycoside catabolic process"/>
    <property type="evidence" value="ECO:0007669"/>
    <property type="project" value="TreeGrafter"/>
</dbReference>
<evidence type="ECO:0000256" key="7">
    <source>
        <dbReference type="SAM" id="SignalP"/>
    </source>
</evidence>
<evidence type="ECO:0000256" key="5">
    <source>
        <dbReference type="ARBA" id="ARBA00022801"/>
    </source>
</evidence>
<evidence type="ECO:0000256" key="6">
    <source>
        <dbReference type="ARBA" id="ARBA00023295"/>
    </source>
</evidence>
<keyword evidence="11" id="KW-1185">Reference proteome</keyword>
<evidence type="ECO:0000259" key="8">
    <source>
        <dbReference type="Pfam" id="PF01120"/>
    </source>
</evidence>
<keyword evidence="5" id="KW-0378">Hydrolase</keyword>
<accession>A0A9X3F307</accession>
<comment type="function">
    <text evidence="1">Alpha-L-fucosidase is responsible for hydrolyzing the alpha-1,6-linked fucose joined to the reducing-end N-acetylglucosamine of the carbohydrate moieties of glycoproteins.</text>
</comment>
<evidence type="ECO:0000256" key="4">
    <source>
        <dbReference type="ARBA" id="ARBA00022729"/>
    </source>
</evidence>
<feature type="domain" description="Alpha-L-fucosidase C-terminal" evidence="9">
    <location>
        <begin position="340"/>
        <end position="399"/>
    </location>
</feature>
<dbReference type="GO" id="GO:0006004">
    <property type="term" value="P:fucose metabolic process"/>
    <property type="evidence" value="ECO:0007669"/>
    <property type="project" value="InterPro"/>
</dbReference>
<feature type="signal peptide" evidence="7">
    <location>
        <begin position="1"/>
        <end position="19"/>
    </location>
</feature>
<dbReference type="Gene3D" id="3.20.20.80">
    <property type="entry name" value="Glycosidases"/>
    <property type="match status" value="1"/>
</dbReference>
<dbReference type="EMBL" id="JAPOHD010000007">
    <property type="protein sequence ID" value="MCY1719478.1"/>
    <property type="molecule type" value="Genomic_DNA"/>
</dbReference>
<reference evidence="10" key="1">
    <citation type="submission" date="2022-11" db="EMBL/GenBank/DDBJ databases">
        <title>Marilongibacter aestuarii gen. nov., sp. nov., isolated from tidal flat sediment.</title>
        <authorList>
            <person name="Jiayan W."/>
        </authorList>
    </citation>
    <scope>NUCLEOTIDE SEQUENCE</scope>
    <source>
        <strain evidence="10">Z1-6</strain>
    </source>
</reference>
<dbReference type="SUPFAM" id="SSF51445">
    <property type="entry name" value="(Trans)glycosidases"/>
    <property type="match status" value="1"/>
</dbReference>
<dbReference type="GO" id="GO:0005764">
    <property type="term" value="C:lysosome"/>
    <property type="evidence" value="ECO:0007669"/>
    <property type="project" value="TreeGrafter"/>
</dbReference>
<dbReference type="Proteomes" id="UP001145087">
    <property type="component" value="Unassembled WGS sequence"/>
</dbReference>
<evidence type="ECO:0000256" key="3">
    <source>
        <dbReference type="ARBA" id="ARBA00012662"/>
    </source>
</evidence>
<proteinExistence type="inferred from homology"/>
<feature type="chain" id="PRO_5040854088" description="alpha-L-fucosidase" evidence="7">
    <location>
        <begin position="20"/>
        <end position="550"/>
    </location>
</feature>
<dbReference type="PANTHER" id="PTHR10030">
    <property type="entry name" value="ALPHA-L-FUCOSIDASE"/>
    <property type="match status" value="1"/>
</dbReference>
<evidence type="ECO:0000313" key="11">
    <source>
        <dbReference type="Proteomes" id="UP001145087"/>
    </source>
</evidence>
<dbReference type="Pfam" id="PF01120">
    <property type="entry name" value="Alpha_L_fucos"/>
    <property type="match status" value="1"/>
</dbReference>
<evidence type="ECO:0000313" key="10">
    <source>
        <dbReference type="EMBL" id="MCY1719478.1"/>
    </source>
</evidence>
<dbReference type="Pfam" id="PF16757">
    <property type="entry name" value="Fucosidase_C"/>
    <property type="match status" value="1"/>
</dbReference>
<dbReference type="InterPro" id="IPR000933">
    <property type="entry name" value="Glyco_hydro_29"/>
</dbReference>
<dbReference type="SMART" id="SM00812">
    <property type="entry name" value="Alpha_L_fucos"/>
    <property type="match status" value="1"/>
</dbReference>
<keyword evidence="6" id="KW-0326">Glycosidase</keyword>
<dbReference type="AlphaFoldDB" id="A0A9X3F307"/>
<dbReference type="PRINTS" id="PR00741">
    <property type="entry name" value="GLHYDRLASE29"/>
</dbReference>
<protein>
    <recommendedName>
        <fullName evidence="3">alpha-L-fucosidase</fullName>
        <ecNumber evidence="3">3.2.1.51</ecNumber>
    </recommendedName>
</protein>
<dbReference type="InterPro" id="IPR017853">
    <property type="entry name" value="GH"/>
</dbReference>
<dbReference type="InterPro" id="IPR057739">
    <property type="entry name" value="Glyco_hydro_29_N"/>
</dbReference>